<organism evidence="1 2">
    <name type="scientific">Protopolystoma xenopodis</name>
    <dbReference type="NCBI Taxonomy" id="117903"/>
    <lineage>
        <taxon>Eukaryota</taxon>
        <taxon>Metazoa</taxon>
        <taxon>Spiralia</taxon>
        <taxon>Lophotrochozoa</taxon>
        <taxon>Platyhelminthes</taxon>
        <taxon>Monogenea</taxon>
        <taxon>Polyopisthocotylea</taxon>
        <taxon>Polystomatidea</taxon>
        <taxon>Polystomatidae</taxon>
        <taxon>Protopolystoma</taxon>
    </lineage>
</organism>
<comment type="caution">
    <text evidence="1">The sequence shown here is derived from an EMBL/GenBank/DDBJ whole genome shotgun (WGS) entry which is preliminary data.</text>
</comment>
<dbReference type="Proteomes" id="UP000784294">
    <property type="component" value="Unassembled WGS sequence"/>
</dbReference>
<reference evidence="1" key="1">
    <citation type="submission" date="2018-11" db="EMBL/GenBank/DDBJ databases">
        <authorList>
            <consortium name="Pathogen Informatics"/>
        </authorList>
    </citation>
    <scope>NUCLEOTIDE SEQUENCE</scope>
</reference>
<dbReference type="AlphaFoldDB" id="A0A3S5A4N3"/>
<dbReference type="EMBL" id="CAAALY010022618">
    <property type="protein sequence ID" value="VEL14875.1"/>
    <property type="molecule type" value="Genomic_DNA"/>
</dbReference>
<gene>
    <name evidence="1" type="ORF">PXEA_LOCUS8315</name>
</gene>
<keyword evidence="2" id="KW-1185">Reference proteome</keyword>
<evidence type="ECO:0000313" key="2">
    <source>
        <dbReference type="Proteomes" id="UP000784294"/>
    </source>
</evidence>
<protein>
    <submittedName>
        <fullName evidence="1">Uncharacterized protein</fullName>
    </submittedName>
</protein>
<evidence type="ECO:0000313" key="1">
    <source>
        <dbReference type="EMBL" id="VEL14875.1"/>
    </source>
</evidence>
<sequence length="129" mass="15048">MLKCFGLLRFESAAHARRWLEIDKVIRQPDFLGSVDIFMLPLKKSDMTNRGYPIIQLISLHITFLDIYVKQYLTKMEEAVKLFGGIPHVVCHQKPWTIRGNQLPGSIIINQWPDFTHFLNYKTSGECRL</sequence>
<accession>A0A3S5A4N3</accession>
<name>A0A3S5A4N3_9PLAT</name>
<proteinExistence type="predicted"/>
<dbReference type="OrthoDB" id="6219776at2759"/>